<evidence type="ECO:0000259" key="4">
    <source>
        <dbReference type="PROSITE" id="PS00036"/>
    </source>
</evidence>
<dbReference type="PANTHER" id="PTHR40621">
    <property type="entry name" value="TRANSCRIPTION FACTOR KAPC-RELATED"/>
    <property type="match status" value="1"/>
</dbReference>
<feature type="domain" description="BZIP" evidence="4">
    <location>
        <begin position="67"/>
        <end position="81"/>
    </location>
</feature>
<dbReference type="InterPro" id="IPR046347">
    <property type="entry name" value="bZIP_sf"/>
</dbReference>
<gene>
    <name evidence="5" type="ORF">IW261DRAFT_238769</name>
</gene>
<feature type="compositionally biased region" description="Basic and acidic residues" evidence="3">
    <location>
        <begin position="128"/>
        <end position="141"/>
    </location>
</feature>
<evidence type="ECO:0000313" key="6">
    <source>
        <dbReference type="Proteomes" id="UP001175227"/>
    </source>
</evidence>
<dbReference type="Proteomes" id="UP001175227">
    <property type="component" value="Unassembled WGS sequence"/>
</dbReference>
<dbReference type="InterPro" id="IPR018287">
    <property type="entry name" value="Hap4_TF_heteromerisation"/>
</dbReference>
<sequence length="507" mass="55123">MSAAVSSTAPTLWATASKEWVIQPKPKPGRKPKKDPAPSTSDPEVCRTLSLQYLPRLTYYQVDGKGRRVQNRAAQRAFRERKQSQLAELQARVQSYEQGEIERNVALQNIAKRLKEENEMLRQQNKSLQEKVSKAEAERDAALASNKKRPRDESPASTSSTLSSRKKSRIISDAQASQSPAPPSYNVSTASTPESNEAPETPQSPVDHDPSFSSPNLANLIDFSTASKPSFDTPFPPFGCGFCSEDTPCVCREVVIQSTAPPSSFKLERFDDPDPILRMGSPPPTVPSILDNLPAYQPAVPLRRRPLSTNVKEIFPVSPLRPQSPLRSDTVASCSGDPDNCLACAGDTFGKAFCAAISQSVASQEPCVDCPCAQNDALGRPEPRSARSDQETIPTNDAWQQLKSHPNVAFSDLSLLADVVARRSKCTGPRVVISPAPGSVTPERSISPPPTDGGTRPGRNALRISGRASPPRLVPEEELLRCGQRRVREVQAAGVRDALRLLDAKFS</sequence>
<feature type="region of interest" description="Disordered" evidence="3">
    <location>
        <begin position="432"/>
        <end position="470"/>
    </location>
</feature>
<feature type="region of interest" description="Disordered" evidence="3">
    <location>
        <begin position="121"/>
        <end position="218"/>
    </location>
</feature>
<feature type="compositionally biased region" description="Polar residues" evidence="3">
    <location>
        <begin position="174"/>
        <end position="195"/>
    </location>
</feature>
<comment type="subcellular location">
    <subcellularLocation>
        <location evidence="1">Nucleus</location>
    </subcellularLocation>
</comment>
<name>A0AA39P7W5_9AGAR</name>
<dbReference type="Pfam" id="PF10297">
    <property type="entry name" value="Hap4_Hap_bind"/>
    <property type="match status" value="1"/>
</dbReference>
<dbReference type="InterPro" id="IPR004827">
    <property type="entry name" value="bZIP"/>
</dbReference>
<dbReference type="CDD" id="cd14688">
    <property type="entry name" value="bZIP_YAP"/>
    <property type="match status" value="1"/>
</dbReference>
<protein>
    <recommendedName>
        <fullName evidence="4">BZIP domain-containing protein</fullName>
    </recommendedName>
</protein>
<dbReference type="InterPro" id="IPR050936">
    <property type="entry name" value="AP-1-like"/>
</dbReference>
<proteinExistence type="predicted"/>
<accession>A0AA39P7W5</accession>
<evidence type="ECO:0000313" key="5">
    <source>
        <dbReference type="EMBL" id="KAK0478523.1"/>
    </source>
</evidence>
<evidence type="ECO:0000256" key="3">
    <source>
        <dbReference type="SAM" id="MobiDB-lite"/>
    </source>
</evidence>
<evidence type="ECO:0000256" key="2">
    <source>
        <dbReference type="ARBA" id="ARBA00023242"/>
    </source>
</evidence>
<dbReference type="Gene3D" id="1.20.5.170">
    <property type="match status" value="1"/>
</dbReference>
<keyword evidence="6" id="KW-1185">Reference proteome</keyword>
<dbReference type="AlphaFoldDB" id="A0AA39P7W5"/>
<dbReference type="SUPFAM" id="SSF57959">
    <property type="entry name" value="Leucine zipper domain"/>
    <property type="match status" value="1"/>
</dbReference>
<dbReference type="SMART" id="SM00338">
    <property type="entry name" value="BRLZ"/>
    <property type="match status" value="1"/>
</dbReference>
<dbReference type="EMBL" id="JAUEPR010000014">
    <property type="protein sequence ID" value="KAK0478523.1"/>
    <property type="molecule type" value="Genomic_DNA"/>
</dbReference>
<reference evidence="5" key="1">
    <citation type="submission" date="2023-06" db="EMBL/GenBank/DDBJ databases">
        <authorList>
            <consortium name="Lawrence Berkeley National Laboratory"/>
            <person name="Ahrendt S."/>
            <person name="Sahu N."/>
            <person name="Indic B."/>
            <person name="Wong-Bajracharya J."/>
            <person name="Merenyi Z."/>
            <person name="Ke H.-M."/>
            <person name="Monk M."/>
            <person name="Kocsube S."/>
            <person name="Drula E."/>
            <person name="Lipzen A."/>
            <person name="Balint B."/>
            <person name="Henrissat B."/>
            <person name="Andreopoulos B."/>
            <person name="Martin F.M."/>
            <person name="Harder C.B."/>
            <person name="Rigling D."/>
            <person name="Ford K.L."/>
            <person name="Foster G.D."/>
            <person name="Pangilinan J."/>
            <person name="Papanicolaou A."/>
            <person name="Barry K."/>
            <person name="LaButti K."/>
            <person name="Viragh M."/>
            <person name="Koriabine M."/>
            <person name="Yan M."/>
            <person name="Riley R."/>
            <person name="Champramary S."/>
            <person name="Plett K.L."/>
            <person name="Tsai I.J."/>
            <person name="Slot J."/>
            <person name="Sipos G."/>
            <person name="Plett J."/>
            <person name="Nagy L.G."/>
            <person name="Grigoriev I.V."/>
        </authorList>
    </citation>
    <scope>NUCLEOTIDE SEQUENCE</scope>
    <source>
        <strain evidence="5">ICMP 16352</strain>
    </source>
</reference>
<dbReference type="GO" id="GO:0000976">
    <property type="term" value="F:transcription cis-regulatory region binding"/>
    <property type="evidence" value="ECO:0007669"/>
    <property type="project" value="InterPro"/>
</dbReference>
<evidence type="ECO:0000256" key="1">
    <source>
        <dbReference type="ARBA" id="ARBA00004123"/>
    </source>
</evidence>
<dbReference type="PANTHER" id="PTHR40621:SF7">
    <property type="entry name" value="BZIP DOMAIN-CONTAINING PROTEIN"/>
    <property type="match status" value="1"/>
</dbReference>
<comment type="caution">
    <text evidence="5">The sequence shown here is derived from an EMBL/GenBank/DDBJ whole genome shotgun (WGS) entry which is preliminary data.</text>
</comment>
<feature type="region of interest" description="Disordered" evidence="3">
    <location>
        <begin position="16"/>
        <end position="46"/>
    </location>
</feature>
<dbReference type="GO" id="GO:0090575">
    <property type="term" value="C:RNA polymerase II transcription regulator complex"/>
    <property type="evidence" value="ECO:0007669"/>
    <property type="project" value="TreeGrafter"/>
</dbReference>
<dbReference type="GO" id="GO:0001228">
    <property type="term" value="F:DNA-binding transcription activator activity, RNA polymerase II-specific"/>
    <property type="evidence" value="ECO:0007669"/>
    <property type="project" value="TreeGrafter"/>
</dbReference>
<organism evidence="5 6">
    <name type="scientific">Armillaria novae-zelandiae</name>
    <dbReference type="NCBI Taxonomy" id="153914"/>
    <lineage>
        <taxon>Eukaryota</taxon>
        <taxon>Fungi</taxon>
        <taxon>Dikarya</taxon>
        <taxon>Basidiomycota</taxon>
        <taxon>Agaricomycotina</taxon>
        <taxon>Agaricomycetes</taxon>
        <taxon>Agaricomycetidae</taxon>
        <taxon>Agaricales</taxon>
        <taxon>Marasmiineae</taxon>
        <taxon>Physalacriaceae</taxon>
        <taxon>Armillaria</taxon>
    </lineage>
</organism>
<dbReference type="PROSITE" id="PS00036">
    <property type="entry name" value="BZIP_BASIC"/>
    <property type="match status" value="1"/>
</dbReference>
<keyword evidence="2" id="KW-0539">Nucleus</keyword>